<dbReference type="VEuPathDB" id="VectorBase:PPAI013257"/>
<name>A0A3F2ZEJ9_PHLPP</name>
<dbReference type="Proteomes" id="UP000092462">
    <property type="component" value="Unassembled WGS sequence"/>
</dbReference>
<reference evidence="1" key="1">
    <citation type="submission" date="2022-08" db="UniProtKB">
        <authorList>
            <consortium name="EnsemblMetazoa"/>
        </authorList>
    </citation>
    <scope>IDENTIFICATION</scope>
    <source>
        <strain evidence="1">Israel</strain>
    </source>
</reference>
<organism evidence="1 2">
    <name type="scientific">Phlebotomus papatasi</name>
    <name type="common">Sandfly</name>
    <dbReference type="NCBI Taxonomy" id="29031"/>
    <lineage>
        <taxon>Eukaryota</taxon>
        <taxon>Metazoa</taxon>
        <taxon>Ecdysozoa</taxon>
        <taxon>Arthropoda</taxon>
        <taxon>Hexapoda</taxon>
        <taxon>Insecta</taxon>
        <taxon>Pterygota</taxon>
        <taxon>Neoptera</taxon>
        <taxon>Endopterygota</taxon>
        <taxon>Diptera</taxon>
        <taxon>Nematocera</taxon>
        <taxon>Psychodoidea</taxon>
        <taxon>Psychodidae</taxon>
        <taxon>Phlebotomus</taxon>
        <taxon>Phlebotomus</taxon>
    </lineage>
</organism>
<keyword evidence="2" id="KW-1185">Reference proteome</keyword>
<evidence type="ECO:0000313" key="2">
    <source>
        <dbReference type="Proteomes" id="UP000092462"/>
    </source>
</evidence>
<dbReference type="EnsemblMetazoa" id="PPAI013257-RA">
    <property type="protein sequence ID" value="PPAI013257-PA"/>
    <property type="gene ID" value="PPAI013257"/>
</dbReference>
<protein>
    <submittedName>
        <fullName evidence="1">Uncharacterized protein</fullName>
    </submittedName>
</protein>
<accession>A0A3F2ZEJ9</accession>
<dbReference type="EMBL" id="AJVK01002332">
    <property type="status" value="NOT_ANNOTATED_CDS"/>
    <property type="molecule type" value="Genomic_DNA"/>
</dbReference>
<proteinExistence type="predicted"/>
<dbReference type="AlphaFoldDB" id="A0A3F2ZEJ9"/>
<evidence type="ECO:0000313" key="1">
    <source>
        <dbReference type="EnsemblMetazoa" id="PPAI013257-PA"/>
    </source>
</evidence>
<sequence length="371" mass="42787">MTILKDLGVLFTVQKFIIIPNYGLLSDWNPLQLKLVTSIRILPFVIFIGVDFFQVFVYKSSHTEGFSEFSRIAYIVSEFDFIMMKIIMGIVAVSAIIHNQRHIGMLHHVEDYQQKFIEFMTKPKASVKFLNNAKFILSIIQMVLMNTVVWVLEEAKYRTDSPLWFFFYSFSIVIADTVSFYIASMARILGDILVKAGMKINTGKISLNQKILSFDKDSLNILTAFSATFGIMLFVTMTTHFISSCISTFFLIWLLSTRHKFDYKYCYVLACTIWVLRSFIFLLHIAAACDHFCSALFHYQVTLNRCMSDEQGTQIHYFNIHLFQLKKLHHDGDGVKISALGFFNINKSSIFACVVSYNVILMQFRQLEGNA</sequence>